<keyword evidence="3" id="KW-1185">Reference proteome</keyword>
<dbReference type="EMBL" id="FQWD01000001">
    <property type="protein sequence ID" value="SHF82665.1"/>
    <property type="molecule type" value="Genomic_DNA"/>
</dbReference>
<evidence type="ECO:0000256" key="1">
    <source>
        <dbReference type="SAM" id="Phobius"/>
    </source>
</evidence>
<keyword evidence="1" id="KW-1133">Transmembrane helix</keyword>
<accession>A0A1M5ETS5</accession>
<dbReference type="RefSeq" id="WP_073317398.1">
    <property type="nucleotide sequence ID" value="NZ_FQWD01000001.1"/>
</dbReference>
<evidence type="ECO:0000313" key="3">
    <source>
        <dbReference type="Proteomes" id="UP000184520"/>
    </source>
</evidence>
<dbReference type="AlphaFoldDB" id="A0A1M5ETS5"/>
<feature type="transmembrane region" description="Helical" evidence="1">
    <location>
        <begin position="12"/>
        <end position="32"/>
    </location>
</feature>
<organism evidence="2 3">
    <name type="scientific">Marisediminitalea aggregata</name>
    <dbReference type="NCBI Taxonomy" id="634436"/>
    <lineage>
        <taxon>Bacteria</taxon>
        <taxon>Pseudomonadati</taxon>
        <taxon>Pseudomonadota</taxon>
        <taxon>Gammaproteobacteria</taxon>
        <taxon>Alteromonadales</taxon>
        <taxon>Alteromonadaceae</taxon>
        <taxon>Marisediminitalea</taxon>
    </lineage>
</organism>
<keyword evidence="1" id="KW-0812">Transmembrane</keyword>
<name>A0A1M5ETS5_9ALTE</name>
<gene>
    <name evidence="2" type="ORF">SAMN05216361_0539</name>
</gene>
<feature type="transmembrane region" description="Helical" evidence="1">
    <location>
        <begin position="161"/>
        <end position="182"/>
    </location>
</feature>
<protein>
    <submittedName>
        <fullName evidence="2">Uncharacterized protein</fullName>
    </submittedName>
</protein>
<dbReference type="OrthoDB" id="9846815at2"/>
<dbReference type="Proteomes" id="UP000184520">
    <property type="component" value="Unassembled WGS sequence"/>
</dbReference>
<reference evidence="3" key="1">
    <citation type="submission" date="2016-11" db="EMBL/GenBank/DDBJ databases">
        <authorList>
            <person name="Varghese N."/>
            <person name="Submissions S."/>
        </authorList>
    </citation>
    <scope>NUCLEOTIDE SEQUENCE [LARGE SCALE GENOMIC DNA]</scope>
    <source>
        <strain evidence="3">CGMCC 1.8995</strain>
    </source>
</reference>
<proteinExistence type="predicted"/>
<evidence type="ECO:0000313" key="2">
    <source>
        <dbReference type="EMBL" id="SHF82665.1"/>
    </source>
</evidence>
<keyword evidence="1" id="KW-0472">Membrane</keyword>
<sequence>MLLALRKILPFSITAALLSTLIYMTFSPIYYLSASFPLTAFSSYLPLNQLPVKDANGVFFPRISTLNPDQTKRLMNMVESDSNTNNKDPEQLRNELNHLFQLHLSTDQQPDMLMLNLYVKKNISWLREYKNFLSSGLEFTSSFDKSNLSDFIEWKTDYLKALHAFFISLIVAGSLATWVFFLSRKMSD</sequence>